<dbReference type="SUPFAM" id="SSF51735">
    <property type="entry name" value="NAD(P)-binding Rossmann-fold domains"/>
    <property type="match status" value="1"/>
</dbReference>
<dbReference type="PANTHER" id="PTHR43331:SF1">
    <property type="entry name" value="HOMOSERINE DEHYDROGENASE"/>
    <property type="match status" value="1"/>
</dbReference>
<dbReference type="Pfam" id="PF00742">
    <property type="entry name" value="Homoserine_dh"/>
    <property type="match status" value="1"/>
</dbReference>
<dbReference type="NCBIfam" id="NF004976">
    <property type="entry name" value="PRK06349.1"/>
    <property type="match status" value="1"/>
</dbReference>
<dbReference type="UniPathway" id="UPA00050">
    <property type="reaction ID" value="UER00063"/>
</dbReference>
<evidence type="ECO:0000313" key="15">
    <source>
        <dbReference type="Proteomes" id="UP000189542"/>
    </source>
</evidence>
<evidence type="ECO:0000256" key="11">
    <source>
        <dbReference type="PIRSR" id="PIRSR000098-2"/>
    </source>
</evidence>
<evidence type="ECO:0000256" key="10">
    <source>
        <dbReference type="PIRSR" id="PIRSR000098-1"/>
    </source>
</evidence>
<evidence type="ECO:0000256" key="9">
    <source>
        <dbReference type="ARBA" id="ARBA00023167"/>
    </source>
</evidence>
<dbReference type="RefSeq" id="WP_076969613.1">
    <property type="nucleotide sequence ID" value="NZ_LVWB01000013.1"/>
</dbReference>
<evidence type="ECO:0000256" key="2">
    <source>
        <dbReference type="ARBA" id="ARBA00005062"/>
    </source>
</evidence>
<keyword evidence="8" id="KW-0560">Oxidoreductase</keyword>
<dbReference type="InterPro" id="IPR005106">
    <property type="entry name" value="Asp/hSer_DH_NAD-bd"/>
</dbReference>
<name>A0A1V2N796_9HYPH</name>
<comment type="caution">
    <text evidence="14">The sequence shown here is derived from an EMBL/GenBank/DDBJ whole genome shotgun (WGS) entry which is preliminary data.</text>
</comment>
<dbReference type="GO" id="GO:0009088">
    <property type="term" value="P:threonine biosynthetic process"/>
    <property type="evidence" value="ECO:0007669"/>
    <property type="project" value="UniProtKB-UniPathway"/>
</dbReference>
<feature type="active site" description="Proton donor" evidence="10">
    <location>
        <position position="207"/>
    </location>
</feature>
<feature type="binding site" evidence="11">
    <location>
        <position position="192"/>
    </location>
    <ligand>
        <name>L-homoserine</name>
        <dbReference type="ChEBI" id="CHEBI:57476"/>
    </ligand>
</feature>
<keyword evidence="7" id="KW-0791">Threonine biosynthesis</keyword>
<evidence type="ECO:0000256" key="8">
    <source>
        <dbReference type="ARBA" id="ARBA00023002"/>
    </source>
</evidence>
<dbReference type="SUPFAM" id="SSF55347">
    <property type="entry name" value="Glyceraldehyde-3-phosphate dehydrogenase-like, C-terminal domain"/>
    <property type="match status" value="1"/>
</dbReference>
<protein>
    <recommendedName>
        <fullName evidence="5">Homoserine dehydrogenase</fullName>
        <ecNumber evidence="4">1.1.1.3</ecNumber>
    </recommendedName>
</protein>
<reference evidence="14 15" key="1">
    <citation type="journal article" date="2017" name="PLoS ONE">
        <title>Genomic sequence of 'Candidatus Liberibacter solanacearum' haplotype C and its comparison with haplotype A and B genomes.</title>
        <authorList>
            <person name="Wang J."/>
            <person name="Haapalainen M."/>
            <person name="Schott T."/>
            <person name="Thompson S.M."/>
            <person name="Smith G.R."/>
            <person name="Nissinen A.I."/>
            <person name="Pirhonen M."/>
        </authorList>
    </citation>
    <scope>NUCLEOTIDE SEQUENCE [LARGE SCALE GENOMIC DNA]</scope>
    <source>
        <strain evidence="14 15">FIN111</strain>
    </source>
</reference>
<evidence type="ECO:0000256" key="7">
    <source>
        <dbReference type="ARBA" id="ARBA00022697"/>
    </source>
</evidence>
<dbReference type="EMBL" id="LVWB01000013">
    <property type="protein sequence ID" value="ONI58773.1"/>
    <property type="molecule type" value="Genomic_DNA"/>
</dbReference>
<dbReference type="Gene3D" id="3.30.360.10">
    <property type="entry name" value="Dihydrodipicolinate Reductase, domain 2"/>
    <property type="match status" value="1"/>
</dbReference>
<evidence type="ECO:0000256" key="5">
    <source>
        <dbReference type="ARBA" id="ARBA00013376"/>
    </source>
</evidence>
<dbReference type="InterPro" id="IPR016204">
    <property type="entry name" value="HDH"/>
</dbReference>
<evidence type="ECO:0000256" key="6">
    <source>
        <dbReference type="ARBA" id="ARBA00022605"/>
    </source>
</evidence>
<dbReference type="GO" id="GO:0050661">
    <property type="term" value="F:NADP binding"/>
    <property type="evidence" value="ECO:0007669"/>
    <property type="project" value="InterPro"/>
</dbReference>
<dbReference type="FunFam" id="3.30.360.10:FF:000005">
    <property type="entry name" value="Homoserine dehydrogenase"/>
    <property type="match status" value="1"/>
</dbReference>
<dbReference type="OrthoDB" id="9808167at2"/>
<dbReference type="InterPro" id="IPR001342">
    <property type="entry name" value="HDH_cat"/>
</dbReference>
<dbReference type="PANTHER" id="PTHR43331">
    <property type="entry name" value="HOMOSERINE DEHYDROGENASE"/>
    <property type="match status" value="1"/>
</dbReference>
<comment type="pathway">
    <text evidence="1">Amino-acid biosynthesis; L-threonine biosynthesis; L-threonine from L-aspartate: step 3/5.</text>
</comment>
<sequence length="434" mass="47540">MANVLRIGVAGLGTVGSSLIKIIQEREERLKGTDHLSFVVSAISARDRNIDRGIDLVDAEWFDDPIVMADKADIDVFVEVIGGKGYPAYDSVRVALIRGCHVVTANKALIANHGVDLALLAQKNKTTLSFEAAVAGGIPVIKVLKDYVEYDKINRIYGIINGTCNYMLSHMNKMELSFEECLDEAKRCGYAEDNAEFDINGIDSTHKLAILSSIAFGINTSVEGIYCEGISSITLEDVRVAADFGYDIKLLAIAQRKDEKIVRYVYPALLKSDSTMALVDGITNAVVIETEVLGKLVMIGPGAGGNPTASAVLDNICNIAKIDTKKSVSLALGNVSSTLIGQCNNAYEQEKEYFIRLKIRNDEGVLDKIIAQMADFHIFFRLLTCPHQDENSQECSVFMITHEVSGISIHNAIQCINDKSDVIQYFRVICIENL</sequence>
<keyword evidence="9" id="KW-0486">Methionine biosynthesis</keyword>
<dbReference type="GO" id="GO:0004412">
    <property type="term" value="F:homoserine dehydrogenase activity"/>
    <property type="evidence" value="ECO:0007669"/>
    <property type="project" value="UniProtKB-EC"/>
</dbReference>
<dbReference type="Pfam" id="PF03447">
    <property type="entry name" value="NAD_binding_3"/>
    <property type="match status" value="1"/>
</dbReference>
<dbReference type="GO" id="GO:0009086">
    <property type="term" value="P:methionine biosynthetic process"/>
    <property type="evidence" value="ECO:0007669"/>
    <property type="project" value="UniProtKB-KW"/>
</dbReference>
<feature type="domain" description="Homoserine dehydrogenase catalytic" evidence="12">
    <location>
        <begin position="139"/>
        <end position="316"/>
    </location>
</feature>
<dbReference type="AlphaFoldDB" id="A0A1V2N796"/>
<evidence type="ECO:0000259" key="12">
    <source>
        <dbReference type="Pfam" id="PF00742"/>
    </source>
</evidence>
<evidence type="ECO:0000259" key="13">
    <source>
        <dbReference type="Pfam" id="PF03447"/>
    </source>
</evidence>
<feature type="domain" description="Aspartate/homoserine dehydrogenase NAD-binding" evidence="13">
    <location>
        <begin position="11"/>
        <end position="131"/>
    </location>
</feature>
<feature type="binding site" evidence="11">
    <location>
        <begin position="10"/>
        <end position="17"/>
    </location>
    <ligand>
        <name>NADP(+)</name>
        <dbReference type="ChEBI" id="CHEBI:58349"/>
    </ligand>
</feature>
<dbReference type="Proteomes" id="UP000189542">
    <property type="component" value="Unassembled WGS sequence"/>
</dbReference>
<evidence type="ECO:0000256" key="1">
    <source>
        <dbReference type="ARBA" id="ARBA00005056"/>
    </source>
</evidence>
<dbReference type="Gene3D" id="3.30.70.260">
    <property type="match status" value="1"/>
</dbReference>
<keyword evidence="11" id="KW-0521">NADP</keyword>
<dbReference type="EC" id="1.1.1.3" evidence="4"/>
<dbReference type="PIRSF" id="PIRSF000098">
    <property type="entry name" value="Homoser_dehydrog"/>
    <property type="match status" value="1"/>
</dbReference>
<evidence type="ECO:0000313" key="14">
    <source>
        <dbReference type="EMBL" id="ONI58773.1"/>
    </source>
</evidence>
<dbReference type="Gene3D" id="3.40.50.720">
    <property type="entry name" value="NAD(P)-binding Rossmann-like Domain"/>
    <property type="match status" value="1"/>
</dbReference>
<comment type="pathway">
    <text evidence="2">Amino-acid biosynthesis; L-methionine biosynthesis via de novo pathway; L-homoserine from L-aspartate: step 3/3.</text>
</comment>
<evidence type="ECO:0000256" key="4">
    <source>
        <dbReference type="ARBA" id="ARBA00013213"/>
    </source>
</evidence>
<accession>A0A1V2N796</accession>
<dbReference type="UniPathway" id="UPA00051">
    <property type="reaction ID" value="UER00465"/>
</dbReference>
<keyword evidence="6" id="KW-0028">Amino-acid biosynthesis</keyword>
<comment type="similarity">
    <text evidence="3">Belongs to the homoserine dehydrogenase family.</text>
</comment>
<organism evidence="14 15">
    <name type="scientific">Candidatus Liberibacter solanacearum</name>
    <dbReference type="NCBI Taxonomy" id="556287"/>
    <lineage>
        <taxon>Bacteria</taxon>
        <taxon>Pseudomonadati</taxon>
        <taxon>Pseudomonadota</taxon>
        <taxon>Alphaproteobacteria</taxon>
        <taxon>Hyphomicrobiales</taxon>
        <taxon>Rhizobiaceae</taxon>
        <taxon>Liberibacter</taxon>
    </lineage>
</organism>
<proteinExistence type="inferred from homology"/>
<dbReference type="InterPro" id="IPR036291">
    <property type="entry name" value="NAD(P)-bd_dom_sf"/>
</dbReference>
<evidence type="ECO:0000256" key="3">
    <source>
        <dbReference type="ARBA" id="ARBA00006753"/>
    </source>
</evidence>
<feature type="binding site" evidence="11">
    <location>
        <position position="107"/>
    </location>
    <ligand>
        <name>NADPH</name>
        <dbReference type="ChEBI" id="CHEBI:57783"/>
    </ligand>
</feature>
<gene>
    <name evidence="14" type="ORF">AYO25_04175</name>
</gene>